<organism evidence="1 2">
    <name type="scientific">Vermiconidia calcicola</name>
    <dbReference type="NCBI Taxonomy" id="1690605"/>
    <lineage>
        <taxon>Eukaryota</taxon>
        <taxon>Fungi</taxon>
        <taxon>Dikarya</taxon>
        <taxon>Ascomycota</taxon>
        <taxon>Pezizomycotina</taxon>
        <taxon>Dothideomycetes</taxon>
        <taxon>Dothideomycetidae</taxon>
        <taxon>Mycosphaerellales</taxon>
        <taxon>Extremaceae</taxon>
        <taxon>Vermiconidia</taxon>
    </lineage>
</organism>
<proteinExistence type="predicted"/>
<sequence length="1274" mass="146723">MSQYGDEDYQQRWRRNRDERPQPSNMGYDPNQYPPNGEMPPPPTGGPPQQGGAVPPPPLGDRRPSAMKRSGSQSRVPNLRPEFPEEASYLGSKAPDLEAKNRRHHQQFRDRRDGYESEEGEMLRSAKPSTRGQGALRGGGYDDDRRRPRGDPYDDRGPSRRNPYGDDEPPRRRRDGRDRDRDRDYDDEPPRRSKRRDQPSGVEYGSEPIPAIRRRNSEKQPRRPKGRKDDYDSSSSSDDDRRRRKDKDDRRRRRDYDDDKSDYDDRRRRDDRDRDRKSDKYRSRRYDDDDSDYDDRRSRRDRRDRDDDRDRRRGSSAPPREIKIGDYDIGPMLEKGKKSWGTLAPMATPLIMGLAKKYMSNSKRLQQENAKIPEATIASRVCADNRPSCPKVATGGYTGDEACFYMSALPWWEACCSALYHRRSVVAHVSLLRLHHASIDATSRIGQGGFGDQGMNKTPIMASYTYESIELGDQNSLGCKCCRFSYGIDLPIPKHLSIEEIKSHAAAFSTSILKDWTALNAIIKRFEATIQKRWLKKSPKQKRDILLTAWPDMANTHRPDFIGFRSVLKTAPRSRTLPSAAFLWPYINLEDLQQRHLLLIFLNSRGRNLPETFVTGDLRAAHRGEGWKGTGALPNEECFRMTFNGQHTPRTYGWPVPCDSIFCTRQTIWHDTQNGLLVLEIQQHIYAFLLACTKLILHDISPGQYLLGPHQPCPPLPRALCSEWPSLSAHMLEMPYRMPERPDVHRLKYLVSARRAAAEDHLWLLREDPAYFVDNLREWKEHDQDIFKHQCPSGWRMVARNMISDAFTYFRYWDWIYRRLAALPPVNQQLQRANYNTLRLAKPHEQVSAELMVVVDDMILFSVMQLSNGLRSSPRLRHIYSDAAIKHHQKLTESERRVDVVFHAIVNEDKRKLHGLQPLVQEVQYMLDTCPEASQLVDSWLLRQYSDLAMLSELLTRIEGFDPWSTGWLANNVLCSKTVRDNTGQLFDMEVKLRLAFDDVFADANGVGAILSDPLGGRFDHPATKRPTEAIVNTMRFSEAGLDIFWAGLETSVRAKTKYSLTDMIERRLFQPRELHRTPRWAPPLVEEKGTQPLQNLDANLPSFHSKTTTPDVVRPAKTRTKVKTRGVAAPENDIINSPSPSQEAIAEPAPSAVAIKVPKRAYKVLSALLPTGSADSHQRAEIAWEELLQAMNTIGLQPEKLYGSVWIFMPKSKEDCTADEKQKQYWVEVSRSIQFHEPKEVRRGSKIPSNMVRTFGRRLKHVYGWEGGMFECQ</sequence>
<name>A0ACC3N1W2_9PEZI</name>
<protein>
    <submittedName>
        <fullName evidence="1">Uncharacterized protein</fullName>
    </submittedName>
</protein>
<evidence type="ECO:0000313" key="1">
    <source>
        <dbReference type="EMBL" id="KAK3708411.1"/>
    </source>
</evidence>
<evidence type="ECO:0000313" key="2">
    <source>
        <dbReference type="Proteomes" id="UP001281147"/>
    </source>
</evidence>
<gene>
    <name evidence="1" type="ORF">LTR37_011507</name>
</gene>
<dbReference type="Proteomes" id="UP001281147">
    <property type="component" value="Unassembled WGS sequence"/>
</dbReference>
<dbReference type="EMBL" id="JAUTXU010000101">
    <property type="protein sequence ID" value="KAK3708411.1"/>
    <property type="molecule type" value="Genomic_DNA"/>
</dbReference>
<comment type="caution">
    <text evidence="1">The sequence shown here is derived from an EMBL/GenBank/DDBJ whole genome shotgun (WGS) entry which is preliminary data.</text>
</comment>
<keyword evidence="2" id="KW-1185">Reference proteome</keyword>
<reference evidence="1" key="1">
    <citation type="submission" date="2023-07" db="EMBL/GenBank/DDBJ databases">
        <title>Black Yeasts Isolated from many extreme environments.</title>
        <authorList>
            <person name="Coleine C."/>
            <person name="Stajich J.E."/>
            <person name="Selbmann L."/>
        </authorList>
    </citation>
    <scope>NUCLEOTIDE SEQUENCE</scope>
    <source>
        <strain evidence="1">CCFEE 5714</strain>
    </source>
</reference>
<accession>A0ACC3N1W2</accession>